<gene>
    <name evidence="3" type="ORF">B4O97_05670</name>
</gene>
<reference evidence="3 4" key="1">
    <citation type="submission" date="2017-03" db="EMBL/GenBank/DDBJ databases">
        <title>Draft Genome sequence of Marispirochaeta sp. strain JC444.</title>
        <authorList>
            <person name="Shivani Y."/>
            <person name="Subhash Y."/>
            <person name="Sasikala C."/>
            <person name="Ramana C."/>
        </authorList>
    </citation>
    <scope>NUCLEOTIDE SEQUENCE [LARGE SCALE GENOMIC DNA]</scope>
    <source>
        <strain evidence="3 4">JC444</strain>
    </source>
</reference>
<dbReference type="InterPro" id="IPR038763">
    <property type="entry name" value="DHH_sf"/>
</dbReference>
<comment type="caution">
    <text evidence="3">The sequence shown here is derived from an EMBL/GenBank/DDBJ whole genome shotgun (WGS) entry which is preliminary data.</text>
</comment>
<evidence type="ECO:0000259" key="2">
    <source>
        <dbReference type="Pfam" id="PF02272"/>
    </source>
</evidence>
<dbReference type="Gene3D" id="3.10.310.30">
    <property type="match status" value="1"/>
</dbReference>
<evidence type="ECO:0000313" key="3">
    <source>
        <dbReference type="EMBL" id="ORC36559.1"/>
    </source>
</evidence>
<dbReference type="OrthoDB" id="9803668at2"/>
<proteinExistence type="predicted"/>
<dbReference type="Proteomes" id="UP000192343">
    <property type="component" value="Unassembled WGS sequence"/>
</dbReference>
<feature type="domain" description="DHHA1" evidence="2">
    <location>
        <begin position="254"/>
        <end position="320"/>
    </location>
</feature>
<dbReference type="PANTHER" id="PTHR47618">
    <property type="entry name" value="BIFUNCTIONAL OLIGORIBONUCLEASE AND PAP PHOSPHATASE NRNA"/>
    <property type="match status" value="1"/>
</dbReference>
<dbReference type="InterPro" id="IPR003156">
    <property type="entry name" value="DHHA1_dom"/>
</dbReference>
<dbReference type="EMBL" id="MWQY01000005">
    <property type="protein sequence ID" value="ORC36559.1"/>
    <property type="molecule type" value="Genomic_DNA"/>
</dbReference>
<sequence length="336" mass="36545">MINPSDNKGYVPPGEILDFFRSHRNFLILGHTEPDGDCLGSQLALAEFLISRGWSAQLYSPGPFSRPEIEDLAPRFQKRIPDPEKNNPRGDTAVVVLDCSTPDRLGDLKDDIEGLPLCVIDHHASGTLFGDLRWVDSSCPAVTLMIQGLIESFETPIESGAAGQLFFGLATDTGFFRHLSENGAPAFRSASRLIEAGASPKKTFARMYGNRPFSSRVLLGRMLERARPLSEGRLIYTWESLKDLEELGPAARDSDMLYQLLLGTRGCEAAAVIREEGPGRCSAGLRSLYDLDVGAIASGFGGGGHQKAAGFSFTGKREELELRLLPLLDKAMKSSG</sequence>
<evidence type="ECO:0000313" key="4">
    <source>
        <dbReference type="Proteomes" id="UP000192343"/>
    </source>
</evidence>
<dbReference type="AlphaFoldDB" id="A0A1Y1S1B0"/>
<dbReference type="InterPro" id="IPR001667">
    <property type="entry name" value="DDH_dom"/>
</dbReference>
<protein>
    <recommendedName>
        <fullName evidence="5">DDH domain-containing protein</fullName>
    </recommendedName>
</protein>
<evidence type="ECO:0008006" key="5">
    <source>
        <dbReference type="Google" id="ProtNLM"/>
    </source>
</evidence>
<dbReference type="STRING" id="1963862.B4O97_05670"/>
<dbReference type="Pfam" id="PF02272">
    <property type="entry name" value="DHHA1"/>
    <property type="match status" value="1"/>
</dbReference>
<dbReference type="SUPFAM" id="SSF64182">
    <property type="entry name" value="DHH phosphoesterases"/>
    <property type="match status" value="1"/>
</dbReference>
<dbReference type="PANTHER" id="PTHR47618:SF1">
    <property type="entry name" value="BIFUNCTIONAL OLIGORIBONUCLEASE AND PAP PHOSPHATASE NRNA"/>
    <property type="match status" value="1"/>
</dbReference>
<dbReference type="Pfam" id="PF01368">
    <property type="entry name" value="DHH"/>
    <property type="match status" value="1"/>
</dbReference>
<accession>A0A1Y1S1B0</accession>
<dbReference type="RefSeq" id="WP_083049083.1">
    <property type="nucleotide sequence ID" value="NZ_MWQY01000005.1"/>
</dbReference>
<organism evidence="3 4">
    <name type="scientific">Marispirochaeta aestuarii</name>
    <dbReference type="NCBI Taxonomy" id="1963862"/>
    <lineage>
        <taxon>Bacteria</taxon>
        <taxon>Pseudomonadati</taxon>
        <taxon>Spirochaetota</taxon>
        <taxon>Spirochaetia</taxon>
        <taxon>Spirochaetales</taxon>
        <taxon>Spirochaetaceae</taxon>
        <taxon>Marispirochaeta</taxon>
    </lineage>
</organism>
<evidence type="ECO:0000259" key="1">
    <source>
        <dbReference type="Pfam" id="PF01368"/>
    </source>
</evidence>
<keyword evidence="4" id="KW-1185">Reference proteome</keyword>
<name>A0A1Y1S1B0_9SPIO</name>
<dbReference type="InterPro" id="IPR051319">
    <property type="entry name" value="Oligoribo/pAp-PDE_c-di-AMP_PDE"/>
</dbReference>
<feature type="domain" description="DDH" evidence="1">
    <location>
        <begin position="26"/>
        <end position="151"/>
    </location>
</feature>
<dbReference type="Gene3D" id="3.90.1640.10">
    <property type="entry name" value="inorganic pyrophosphatase (n-terminal core)"/>
    <property type="match status" value="1"/>
</dbReference>
<dbReference type="GO" id="GO:0003676">
    <property type="term" value="F:nucleic acid binding"/>
    <property type="evidence" value="ECO:0007669"/>
    <property type="project" value="InterPro"/>
</dbReference>